<name>A0AAD5R746_PARTN</name>
<dbReference type="GO" id="GO:0005737">
    <property type="term" value="C:cytoplasm"/>
    <property type="evidence" value="ECO:0007669"/>
    <property type="project" value="UniProtKB-SubCell"/>
</dbReference>
<protein>
    <recommendedName>
        <fullName evidence="6">UDENN FLCN/SMCR8-type domain-containing protein</fullName>
    </recommendedName>
</protein>
<evidence type="ECO:0000256" key="3">
    <source>
        <dbReference type="ARBA" id="ARBA00022658"/>
    </source>
</evidence>
<proteinExistence type="inferred from homology"/>
<dbReference type="EMBL" id="JAHQIW010006866">
    <property type="protein sequence ID" value="KAJ1370839.1"/>
    <property type="molecule type" value="Genomic_DNA"/>
</dbReference>
<organism evidence="7 8">
    <name type="scientific">Parelaphostrongylus tenuis</name>
    <name type="common">Meningeal worm</name>
    <dbReference type="NCBI Taxonomy" id="148309"/>
    <lineage>
        <taxon>Eukaryota</taxon>
        <taxon>Metazoa</taxon>
        <taxon>Ecdysozoa</taxon>
        <taxon>Nematoda</taxon>
        <taxon>Chromadorea</taxon>
        <taxon>Rhabditida</taxon>
        <taxon>Rhabditina</taxon>
        <taxon>Rhabditomorpha</taxon>
        <taxon>Strongyloidea</taxon>
        <taxon>Metastrongylidae</taxon>
        <taxon>Parelaphostrongylus</taxon>
    </lineage>
</organism>
<feature type="domain" description="UDENN FLCN/SMCR8-type" evidence="6">
    <location>
        <begin position="21"/>
        <end position="195"/>
    </location>
</feature>
<dbReference type="GO" id="GO:0006914">
    <property type="term" value="P:autophagy"/>
    <property type="evidence" value="ECO:0007669"/>
    <property type="project" value="UniProtKB-KW"/>
</dbReference>
<evidence type="ECO:0000313" key="7">
    <source>
        <dbReference type="EMBL" id="KAJ1370839.1"/>
    </source>
</evidence>
<comment type="subcellular location">
    <subcellularLocation>
        <location evidence="1">Cytoplasm</location>
    </subcellularLocation>
</comment>
<keyword evidence="2" id="KW-0963">Cytoplasm</keyword>
<gene>
    <name evidence="7" type="ORF">KIN20_032653</name>
</gene>
<evidence type="ECO:0000256" key="4">
    <source>
        <dbReference type="ARBA" id="ARBA00023006"/>
    </source>
</evidence>
<evidence type="ECO:0000256" key="1">
    <source>
        <dbReference type="ARBA" id="ARBA00004496"/>
    </source>
</evidence>
<dbReference type="PANTHER" id="PTHR31334:SF1">
    <property type="entry name" value="GUANINE NUCLEOTIDE EXCHANGE PROTEIN SMCR8"/>
    <property type="match status" value="1"/>
</dbReference>
<sequence>MTTPIRAEDLLLRTRRVIDPFNRMGCNIELTLAVIEFCQCQGPRPLATVSLKPSKILNSADIDNLSLWLMSSEVTSGTVLNIYNQQMGIYAFSYYTIIYDIRARAFQRPICVALLTSRRPTHYQLSRFSNGVRRLVAPLIKCNRRVFLRQLTDFIKIFDAVDSQTVRDHNTVDVNVVKQSPSNRRFMNVAEQINR</sequence>
<dbReference type="PROSITE" id="PS51834">
    <property type="entry name" value="DENN_FLCN_SMCR8"/>
    <property type="match status" value="1"/>
</dbReference>
<evidence type="ECO:0000256" key="2">
    <source>
        <dbReference type="ARBA" id="ARBA00022490"/>
    </source>
</evidence>
<keyword evidence="8" id="KW-1185">Reference proteome</keyword>
<dbReference type="GO" id="GO:0032045">
    <property type="term" value="C:guanyl-nucleotide exchange factor complex"/>
    <property type="evidence" value="ECO:0007669"/>
    <property type="project" value="TreeGrafter"/>
</dbReference>
<evidence type="ECO:0000256" key="5">
    <source>
        <dbReference type="ARBA" id="ARBA00038137"/>
    </source>
</evidence>
<dbReference type="Proteomes" id="UP001196413">
    <property type="component" value="Unassembled WGS sequence"/>
</dbReference>
<keyword evidence="4" id="KW-0072">Autophagy</keyword>
<comment type="similarity">
    <text evidence="5">Belongs to the SMCR8 family.</text>
</comment>
<accession>A0AAD5R746</accession>
<reference evidence="7" key="1">
    <citation type="submission" date="2021-06" db="EMBL/GenBank/DDBJ databases">
        <title>Parelaphostrongylus tenuis whole genome reference sequence.</title>
        <authorList>
            <person name="Garwood T.J."/>
            <person name="Larsen P.A."/>
            <person name="Fountain-Jones N.M."/>
            <person name="Garbe J.R."/>
            <person name="Macchietto M.G."/>
            <person name="Kania S.A."/>
            <person name="Gerhold R.W."/>
            <person name="Richards J.E."/>
            <person name="Wolf T.M."/>
        </authorList>
    </citation>
    <scope>NUCLEOTIDE SEQUENCE</scope>
    <source>
        <strain evidence="7">MNPRO001-30</strain>
        <tissue evidence="7">Meninges</tissue>
    </source>
</reference>
<dbReference type="AlphaFoldDB" id="A0AAD5R746"/>
<evidence type="ECO:0000259" key="6">
    <source>
        <dbReference type="PROSITE" id="PS51834"/>
    </source>
</evidence>
<comment type="caution">
    <text evidence="7">The sequence shown here is derived from an EMBL/GenBank/DDBJ whole genome shotgun (WGS) entry which is preliminary data.</text>
</comment>
<dbReference type="GO" id="GO:0005085">
    <property type="term" value="F:guanyl-nucleotide exchange factor activity"/>
    <property type="evidence" value="ECO:0007669"/>
    <property type="project" value="UniProtKB-KW"/>
</dbReference>
<dbReference type="PANTHER" id="PTHR31334">
    <property type="entry name" value="SMITH-MAGENIS SYNDROME REGION GENE 8 PROTEIN"/>
    <property type="match status" value="1"/>
</dbReference>
<dbReference type="InterPro" id="IPR037521">
    <property type="entry name" value="FLCN/SMCR8_DENN"/>
</dbReference>
<keyword evidence="3" id="KW-0344">Guanine-nucleotide releasing factor</keyword>
<evidence type="ECO:0000313" key="8">
    <source>
        <dbReference type="Proteomes" id="UP001196413"/>
    </source>
</evidence>